<protein>
    <submittedName>
        <fullName evidence="3">SAF domain-containing protein</fullName>
    </submittedName>
</protein>
<dbReference type="InterPro" id="IPR013974">
    <property type="entry name" value="SAF"/>
</dbReference>
<dbReference type="Pfam" id="PF08666">
    <property type="entry name" value="SAF"/>
    <property type="match status" value="1"/>
</dbReference>
<proteinExistence type="predicted"/>
<evidence type="ECO:0000259" key="2">
    <source>
        <dbReference type="SMART" id="SM00858"/>
    </source>
</evidence>
<sequence length="248" mass="24937">MTPSSPSRTGPRTAPAPPAHPRVRRRLRTLAWRLRFALAALALGSAAAVTVHELSPARPEVASMVVADRAVAAGTSLTSADVRTVTGPPDSIPPDALRDEHDAVGRTVAVNVTPGTVLSTPVLSTDLAAQAPPGTVIAAVRLAEPALAVLLEPGMRVDLLAPATASPSTDASSEGFGQPVPGTYLARGAVVQPVPRSGSATEDGGVLSLGAAESGETTDLVLVAVSPDEAASLANMAGWSAISAVLVH</sequence>
<dbReference type="AlphaFoldDB" id="A0A2A9E0D1"/>
<evidence type="ECO:0000313" key="4">
    <source>
        <dbReference type="Proteomes" id="UP000225548"/>
    </source>
</evidence>
<comment type="caution">
    <text evidence="3">The sequence shown here is derived from an EMBL/GenBank/DDBJ whole genome shotgun (WGS) entry which is preliminary data.</text>
</comment>
<evidence type="ECO:0000256" key="1">
    <source>
        <dbReference type="SAM" id="MobiDB-lite"/>
    </source>
</evidence>
<feature type="domain" description="SAF" evidence="2">
    <location>
        <begin position="62"/>
        <end position="124"/>
    </location>
</feature>
<gene>
    <name evidence="3" type="ORF">ATL42_0124</name>
</gene>
<dbReference type="SMART" id="SM00858">
    <property type="entry name" value="SAF"/>
    <property type="match status" value="1"/>
</dbReference>
<dbReference type="Proteomes" id="UP000225548">
    <property type="component" value="Unassembled WGS sequence"/>
</dbReference>
<dbReference type="Gene3D" id="3.90.1210.10">
    <property type="entry name" value="Antifreeze-like/N-acetylneuraminic acid synthase C-terminal domain"/>
    <property type="match status" value="1"/>
</dbReference>
<dbReference type="CDD" id="cd11614">
    <property type="entry name" value="SAF_CpaB_FlgA_like"/>
    <property type="match status" value="1"/>
</dbReference>
<dbReference type="RefSeq" id="WP_098453697.1">
    <property type="nucleotide sequence ID" value="NZ_PDJG01000001.1"/>
</dbReference>
<name>A0A2A9E0D1_9MICO</name>
<feature type="compositionally biased region" description="Low complexity" evidence="1">
    <location>
        <begin position="1"/>
        <end position="13"/>
    </location>
</feature>
<dbReference type="EMBL" id="PDJG01000001">
    <property type="protein sequence ID" value="PFG32303.1"/>
    <property type="molecule type" value="Genomic_DNA"/>
</dbReference>
<keyword evidence="4" id="KW-1185">Reference proteome</keyword>
<dbReference type="OrthoDB" id="4830010at2"/>
<accession>A0A2A9E0D1</accession>
<feature type="region of interest" description="Disordered" evidence="1">
    <location>
        <begin position="1"/>
        <end position="22"/>
    </location>
</feature>
<reference evidence="3 4" key="1">
    <citation type="submission" date="2017-10" db="EMBL/GenBank/DDBJ databases">
        <title>Sequencing the genomes of 1000 actinobacteria strains.</title>
        <authorList>
            <person name="Klenk H.-P."/>
        </authorList>
    </citation>
    <scope>NUCLEOTIDE SEQUENCE [LARGE SCALE GENOMIC DNA]</scope>
    <source>
        <strain evidence="3 4">DSM 18966</strain>
    </source>
</reference>
<evidence type="ECO:0000313" key="3">
    <source>
        <dbReference type="EMBL" id="PFG32303.1"/>
    </source>
</evidence>
<organism evidence="3 4">
    <name type="scientific">Sanguibacter antarcticus</name>
    <dbReference type="NCBI Taxonomy" id="372484"/>
    <lineage>
        <taxon>Bacteria</taxon>
        <taxon>Bacillati</taxon>
        <taxon>Actinomycetota</taxon>
        <taxon>Actinomycetes</taxon>
        <taxon>Micrococcales</taxon>
        <taxon>Sanguibacteraceae</taxon>
        <taxon>Sanguibacter</taxon>
    </lineage>
</organism>